<evidence type="ECO:0000256" key="2">
    <source>
        <dbReference type="ARBA" id="ARBA00022723"/>
    </source>
</evidence>
<dbReference type="Pfam" id="PF25879">
    <property type="entry name" value="WHD_LYAR"/>
    <property type="match status" value="1"/>
</dbReference>
<feature type="compositionally biased region" description="Polar residues" evidence="8">
    <location>
        <begin position="185"/>
        <end position="194"/>
    </location>
</feature>
<dbReference type="Gene3D" id="3.30.1490.490">
    <property type="match status" value="1"/>
</dbReference>
<feature type="region of interest" description="Disordered" evidence="8">
    <location>
        <begin position="147"/>
        <end position="353"/>
    </location>
</feature>
<dbReference type="FunFam" id="3.30.1490.490:FF:000001">
    <property type="entry name" value="cell growth-regulating nucleolar protein-like"/>
    <property type="match status" value="1"/>
</dbReference>
<sequence>MVVFTCNNCGDSLQKPKVEKHYVTACRGVKNLTCVDCLNDFRGEEYATHTKCITEQERYSAKGSVTNVVGKGEAKQQQWSDMINEIIHNTKPMGAQKCIFQIISNQTQNVPRKKMKFINFIKSSSGNKVQNPDIEAVWDLIEKHKADASASKKKSNHSESDTVSNTISPQDDGSEGKKKKKKSENVTPITTTKLPVNGSEGRSSQDDDGREEKKKKKRRLNTITTTNGHDNSSIKESEENTKKRKSDTVISEVNSSDIHADTHLDKKKRKMNNVPEKSIVSESSVQENSKPNDSISKKKKKQNQENTEVKVKKAKLDANGSTSKEKKKGKPQTGAEDINGPEAVVSADEPKLNGNDSSLTDSLILITLKKLQKKNSLRFDKLQKKVLAEYCKETNVRKSPKLVKQFKKKLRKMKGVEIVNDNVTLKTFDRC</sequence>
<evidence type="ECO:0000256" key="6">
    <source>
        <dbReference type="ARBA" id="ARBA00023242"/>
    </source>
</evidence>
<organism evidence="11 12">
    <name type="scientific">Photinus pyralis</name>
    <name type="common">Common eastern firefly</name>
    <name type="synonym">Lampyris pyralis</name>
    <dbReference type="NCBI Taxonomy" id="7054"/>
    <lineage>
        <taxon>Eukaryota</taxon>
        <taxon>Metazoa</taxon>
        <taxon>Ecdysozoa</taxon>
        <taxon>Arthropoda</taxon>
        <taxon>Hexapoda</taxon>
        <taxon>Insecta</taxon>
        <taxon>Pterygota</taxon>
        <taxon>Neoptera</taxon>
        <taxon>Endopterygota</taxon>
        <taxon>Coleoptera</taxon>
        <taxon>Polyphaga</taxon>
        <taxon>Elateriformia</taxon>
        <taxon>Elateroidea</taxon>
        <taxon>Lampyridae</taxon>
        <taxon>Lampyrinae</taxon>
        <taxon>Photinus</taxon>
    </lineage>
</organism>
<protein>
    <submittedName>
        <fullName evidence="11">Uncharacterized protein</fullName>
    </submittedName>
</protein>
<keyword evidence="3" id="KW-0677">Repeat</keyword>
<keyword evidence="4 7" id="KW-0863">Zinc-finger</keyword>
<keyword evidence="2" id="KW-0479">Metal-binding</keyword>
<dbReference type="InterPro" id="IPR039999">
    <property type="entry name" value="LYAR"/>
</dbReference>
<evidence type="ECO:0000256" key="5">
    <source>
        <dbReference type="ARBA" id="ARBA00022833"/>
    </source>
</evidence>
<dbReference type="InterPro" id="IPR058719">
    <property type="entry name" value="WHD_LYAR"/>
</dbReference>
<dbReference type="GO" id="GO:0008270">
    <property type="term" value="F:zinc ion binding"/>
    <property type="evidence" value="ECO:0007669"/>
    <property type="project" value="UniProtKB-KW"/>
</dbReference>
<dbReference type="GO" id="GO:0000122">
    <property type="term" value="P:negative regulation of transcription by RNA polymerase II"/>
    <property type="evidence" value="ECO:0007669"/>
    <property type="project" value="TreeGrafter"/>
</dbReference>
<comment type="subcellular location">
    <subcellularLocation>
        <location evidence="1">Nucleus</location>
    </subcellularLocation>
</comment>
<evidence type="ECO:0000313" key="12">
    <source>
        <dbReference type="Proteomes" id="UP000327044"/>
    </source>
</evidence>
<dbReference type="GO" id="GO:0006364">
    <property type="term" value="P:rRNA processing"/>
    <property type="evidence" value="ECO:0007669"/>
    <property type="project" value="TreeGrafter"/>
</dbReference>
<feature type="compositionally biased region" description="Basic and acidic residues" evidence="8">
    <location>
        <begin position="232"/>
        <end position="241"/>
    </location>
</feature>
<dbReference type="Proteomes" id="UP000327044">
    <property type="component" value="Unassembled WGS sequence"/>
</dbReference>
<feature type="compositionally biased region" description="Polar residues" evidence="8">
    <location>
        <begin position="248"/>
        <end position="257"/>
    </location>
</feature>
<dbReference type="InterPro" id="IPR014898">
    <property type="entry name" value="Znf_C2H2_LYAR"/>
</dbReference>
<feature type="domain" description="Cell growth-regulating nucleolar protein-like winged helix" evidence="10">
    <location>
        <begin position="364"/>
        <end position="426"/>
    </location>
</feature>
<evidence type="ECO:0000259" key="10">
    <source>
        <dbReference type="Pfam" id="PF25879"/>
    </source>
</evidence>
<accession>A0A5N4AF95</accession>
<dbReference type="GO" id="GO:0003677">
    <property type="term" value="F:DNA binding"/>
    <property type="evidence" value="ECO:0007669"/>
    <property type="project" value="InterPro"/>
</dbReference>
<dbReference type="PANTHER" id="PTHR13100">
    <property type="entry name" value="CELL GROWTH-REGULATING NUCLEOLAR PROTEIN LYAR"/>
    <property type="match status" value="1"/>
</dbReference>
<reference evidence="11 12" key="1">
    <citation type="journal article" date="2018" name="Elife">
        <title>Firefly genomes illuminate parallel origins of bioluminescence in beetles.</title>
        <authorList>
            <person name="Fallon T.R."/>
            <person name="Lower S.E."/>
            <person name="Chang C.H."/>
            <person name="Bessho-Uehara M."/>
            <person name="Martin G.J."/>
            <person name="Bewick A.J."/>
            <person name="Behringer M."/>
            <person name="Debat H.J."/>
            <person name="Wong I."/>
            <person name="Day J.C."/>
            <person name="Suvorov A."/>
            <person name="Silva C.J."/>
            <person name="Stanger-Hall K.F."/>
            <person name="Hall D.W."/>
            <person name="Schmitz R.J."/>
            <person name="Nelson D.R."/>
            <person name="Lewis S.M."/>
            <person name="Shigenobu S."/>
            <person name="Bybee S.M."/>
            <person name="Larracuente A.M."/>
            <person name="Oba Y."/>
            <person name="Weng J.K."/>
        </authorList>
    </citation>
    <scope>NUCLEOTIDE SEQUENCE [LARGE SCALE GENOMIC DNA]</scope>
    <source>
        <strain evidence="11">1611_PpyrPB1</strain>
        <tissue evidence="11">Whole body</tissue>
    </source>
</reference>
<keyword evidence="5" id="KW-0862">Zinc</keyword>
<dbReference type="InterPro" id="IPR036236">
    <property type="entry name" value="Znf_C2H2_sf"/>
</dbReference>
<dbReference type="GO" id="GO:0005730">
    <property type="term" value="C:nucleolus"/>
    <property type="evidence" value="ECO:0007669"/>
    <property type="project" value="TreeGrafter"/>
</dbReference>
<evidence type="ECO:0000256" key="8">
    <source>
        <dbReference type="SAM" id="MobiDB-lite"/>
    </source>
</evidence>
<dbReference type="PROSITE" id="PS51804">
    <property type="entry name" value="ZF_C2HC_LYAR"/>
    <property type="match status" value="2"/>
</dbReference>
<evidence type="ECO:0000256" key="7">
    <source>
        <dbReference type="PROSITE-ProRule" id="PRU01145"/>
    </source>
</evidence>
<evidence type="ECO:0000313" key="11">
    <source>
        <dbReference type="EMBL" id="KAB0795981.1"/>
    </source>
</evidence>
<evidence type="ECO:0000256" key="4">
    <source>
        <dbReference type="ARBA" id="ARBA00022771"/>
    </source>
</evidence>
<evidence type="ECO:0000256" key="1">
    <source>
        <dbReference type="ARBA" id="ARBA00004123"/>
    </source>
</evidence>
<feature type="compositionally biased region" description="Basic and acidic residues" evidence="8">
    <location>
        <begin position="307"/>
        <end position="316"/>
    </location>
</feature>
<feature type="domain" description="Zinc finger C2H2 LYAR-type" evidence="9">
    <location>
        <begin position="32"/>
        <end position="59"/>
    </location>
</feature>
<name>A0A5N4AF95_PHOPY</name>
<dbReference type="SUPFAM" id="SSF57667">
    <property type="entry name" value="beta-beta-alpha zinc fingers"/>
    <property type="match status" value="2"/>
</dbReference>
<feature type="compositionally biased region" description="Polar residues" evidence="8">
    <location>
        <begin position="161"/>
        <end position="171"/>
    </location>
</feature>
<dbReference type="Pfam" id="PF08790">
    <property type="entry name" value="zf-LYAR"/>
    <property type="match status" value="1"/>
</dbReference>
<dbReference type="PANTHER" id="PTHR13100:SF10">
    <property type="entry name" value="CELL GROWTH-REGULATING NUCLEOLAR PROTEIN"/>
    <property type="match status" value="1"/>
</dbReference>
<dbReference type="InParanoid" id="A0A5N4AF95"/>
<dbReference type="AlphaFoldDB" id="A0A5N4AF95"/>
<comment type="caution">
    <text evidence="11">The sequence shown here is derived from an EMBL/GenBank/DDBJ whole genome shotgun (WGS) entry which is preliminary data.</text>
</comment>
<proteinExistence type="predicted"/>
<keyword evidence="12" id="KW-1185">Reference proteome</keyword>
<feature type="compositionally biased region" description="Polar residues" evidence="8">
    <location>
        <begin position="221"/>
        <end position="231"/>
    </location>
</feature>
<evidence type="ECO:0000259" key="9">
    <source>
        <dbReference type="Pfam" id="PF08790"/>
    </source>
</evidence>
<keyword evidence="6" id="KW-0539">Nucleus</keyword>
<feature type="compositionally biased region" description="Basic and acidic residues" evidence="8">
    <location>
        <begin position="203"/>
        <end position="212"/>
    </location>
</feature>
<gene>
    <name evidence="11" type="ORF">PPYR_10042</name>
</gene>
<evidence type="ECO:0000256" key="3">
    <source>
        <dbReference type="ARBA" id="ARBA00022737"/>
    </source>
</evidence>
<dbReference type="EMBL" id="VVIM01000007">
    <property type="protein sequence ID" value="KAB0795981.1"/>
    <property type="molecule type" value="Genomic_DNA"/>
</dbReference>
<feature type="compositionally biased region" description="Polar residues" evidence="8">
    <location>
        <begin position="280"/>
        <end position="294"/>
    </location>
</feature>